<dbReference type="Proteomes" id="UP000466517">
    <property type="component" value="Chromosome"/>
</dbReference>
<reference evidence="1 2" key="1">
    <citation type="journal article" date="2019" name="Emerg. Microbes Infect.">
        <title>Comprehensive subspecies identification of 175 nontuberculous mycobacteria species based on 7547 genomic profiles.</title>
        <authorList>
            <person name="Matsumoto Y."/>
            <person name="Kinjo T."/>
            <person name="Motooka D."/>
            <person name="Nabeya D."/>
            <person name="Jung N."/>
            <person name="Uechi K."/>
            <person name="Horii T."/>
            <person name="Iida T."/>
            <person name="Fujita J."/>
            <person name="Nakamura S."/>
        </authorList>
    </citation>
    <scope>NUCLEOTIDE SEQUENCE [LARGE SCALE GENOMIC DNA]</scope>
    <source>
        <strain evidence="1 2">JCM 13574</strain>
    </source>
</reference>
<dbReference type="KEGG" id="mmag:MMAD_42590"/>
<gene>
    <name evidence="1" type="ORF">MMAD_42590</name>
</gene>
<keyword evidence="2" id="KW-1185">Reference proteome</keyword>
<dbReference type="AlphaFoldDB" id="A0A7I7XL54"/>
<evidence type="ECO:0000313" key="2">
    <source>
        <dbReference type="Proteomes" id="UP000466517"/>
    </source>
</evidence>
<dbReference type="EMBL" id="AP022610">
    <property type="protein sequence ID" value="BBZ29964.1"/>
    <property type="molecule type" value="Genomic_DNA"/>
</dbReference>
<accession>A0A7I7XL54</accession>
<proteinExistence type="predicted"/>
<name>A0A7I7XL54_9MYCO</name>
<evidence type="ECO:0000313" key="1">
    <source>
        <dbReference type="EMBL" id="BBZ29964.1"/>
    </source>
</evidence>
<protein>
    <submittedName>
        <fullName evidence="1">Uncharacterized protein</fullName>
    </submittedName>
</protein>
<organism evidence="1 2">
    <name type="scientific">Mycolicibacterium madagascariense</name>
    <dbReference type="NCBI Taxonomy" id="212765"/>
    <lineage>
        <taxon>Bacteria</taxon>
        <taxon>Bacillati</taxon>
        <taxon>Actinomycetota</taxon>
        <taxon>Actinomycetes</taxon>
        <taxon>Mycobacteriales</taxon>
        <taxon>Mycobacteriaceae</taxon>
        <taxon>Mycolicibacterium</taxon>
    </lineage>
</organism>
<sequence>MAALGVALAGCAGIGDASTTCRDFTGMNQTTRSATMANELKARNGRNASTSDVEAAVATALRFCSTNGNQDKTVGDAT</sequence>